<organism evidence="1 2">
    <name type="scientific">Vicia faba</name>
    <name type="common">Broad bean</name>
    <name type="synonym">Faba vulgaris</name>
    <dbReference type="NCBI Taxonomy" id="3906"/>
    <lineage>
        <taxon>Eukaryota</taxon>
        <taxon>Viridiplantae</taxon>
        <taxon>Streptophyta</taxon>
        <taxon>Embryophyta</taxon>
        <taxon>Tracheophyta</taxon>
        <taxon>Spermatophyta</taxon>
        <taxon>Magnoliopsida</taxon>
        <taxon>eudicotyledons</taxon>
        <taxon>Gunneridae</taxon>
        <taxon>Pentapetalae</taxon>
        <taxon>rosids</taxon>
        <taxon>fabids</taxon>
        <taxon>Fabales</taxon>
        <taxon>Fabaceae</taxon>
        <taxon>Papilionoideae</taxon>
        <taxon>50 kb inversion clade</taxon>
        <taxon>NPAAA clade</taxon>
        <taxon>Hologalegina</taxon>
        <taxon>IRL clade</taxon>
        <taxon>Fabeae</taxon>
        <taxon>Vicia</taxon>
    </lineage>
</organism>
<accession>A0AAV1A4S8</accession>
<evidence type="ECO:0000313" key="2">
    <source>
        <dbReference type="Proteomes" id="UP001157006"/>
    </source>
</evidence>
<gene>
    <name evidence="1" type="ORF">VFH_III107480</name>
</gene>
<name>A0AAV1A4S8_VICFA</name>
<dbReference type="AlphaFoldDB" id="A0AAV1A4S8"/>
<dbReference type="Proteomes" id="UP001157006">
    <property type="component" value="Chromosome 3"/>
</dbReference>
<sequence>MSNLTKLDFMTLDISGNNYLIWALDAKIHLSAEALKNVEKNEKEGQSSKTNGNTCYRYGGKGHWSRTSRTPKHLVDLYKKSMKNKKAIIESHFTNEDNDLDYSNMDVIHLDVGDLFVDPDGKIDHLIEDGSVKK</sequence>
<reference evidence="1 2" key="1">
    <citation type="submission" date="2023-01" db="EMBL/GenBank/DDBJ databases">
        <authorList>
            <person name="Kreplak J."/>
        </authorList>
    </citation>
    <scope>NUCLEOTIDE SEQUENCE [LARGE SCALE GENOMIC DNA]</scope>
</reference>
<evidence type="ECO:0000313" key="1">
    <source>
        <dbReference type="EMBL" id="CAI8603900.1"/>
    </source>
</evidence>
<keyword evidence="2" id="KW-1185">Reference proteome</keyword>
<protein>
    <submittedName>
        <fullName evidence="1">Uncharacterized protein</fullName>
    </submittedName>
</protein>
<proteinExistence type="predicted"/>
<dbReference type="EMBL" id="OX451738">
    <property type="protein sequence ID" value="CAI8603900.1"/>
    <property type="molecule type" value="Genomic_DNA"/>
</dbReference>
<dbReference type="PANTHER" id="PTHR33325">
    <property type="entry name" value="ZINC FINGER, CCHC-TYPE-RELATED"/>
    <property type="match status" value="1"/>
</dbReference>
<dbReference type="PANTHER" id="PTHR33325:SF11">
    <property type="entry name" value="COLD SHOCK DOMAIN-CONTAINING PROTEIN 4-LIKE"/>
    <property type="match status" value="1"/>
</dbReference>